<reference evidence="5" key="2">
    <citation type="submission" date="2013-10" db="EMBL/GenBank/DDBJ databases">
        <authorList>
            <person name="Aslett M."/>
        </authorList>
    </citation>
    <scope>NUCLEOTIDE SEQUENCE [LARGE SCALE GENOMIC DNA]</scope>
    <source>
        <strain evidence="5">Houghton</strain>
    </source>
</reference>
<organism evidence="5 6">
    <name type="scientific">Eimeria tenella</name>
    <name type="common">Coccidian parasite</name>
    <dbReference type="NCBI Taxonomy" id="5802"/>
    <lineage>
        <taxon>Eukaryota</taxon>
        <taxon>Sar</taxon>
        <taxon>Alveolata</taxon>
        <taxon>Apicomplexa</taxon>
        <taxon>Conoidasida</taxon>
        <taxon>Coccidia</taxon>
        <taxon>Eucoccidiorida</taxon>
        <taxon>Eimeriorina</taxon>
        <taxon>Eimeriidae</taxon>
        <taxon>Eimeria</taxon>
    </lineage>
</organism>
<dbReference type="OrthoDB" id="5204190at2759"/>
<keyword evidence="6" id="KW-1185">Reference proteome</keyword>
<accession>U6KZC0</accession>
<dbReference type="PANTHER" id="PTHR10288">
    <property type="entry name" value="KH DOMAIN CONTAINING RNA BINDING PROTEIN"/>
    <property type="match status" value="1"/>
</dbReference>
<dbReference type="InterPro" id="IPR036612">
    <property type="entry name" value="KH_dom_type_1_sf"/>
</dbReference>
<dbReference type="CDD" id="cd00105">
    <property type="entry name" value="KH-I"/>
    <property type="match status" value="3"/>
</dbReference>
<evidence type="ECO:0000256" key="1">
    <source>
        <dbReference type="ARBA" id="ARBA00022737"/>
    </source>
</evidence>
<sequence>MEIEDDDASFILGAGGRTKRKLSHVCGAELNIEERAGRTVLEMRGSPQTLERAKLYVGFVMQQRVGPVQLPADAERRDDLTIIEASLHARACVPHECVGYVTGRKGAGLRSVEEEWNTLMFFTDLRSEKAGQTERLAIFGSQRARRGSELKVMSAVEQKMPGYFTQNVAEGSSPNEGFDTDYVAIAEKDYSYALGQRGSTRKKLARASGAILEYVGRIAYISGTLPERMRAKQYLQWLCMQRTSFVHVDTAGREDCEVVQLPLDAVAYVTGSKGSNLRRVEEETGTFIFLDGARGGGEERLLIFCFDPDARRRARMRIEDRIDEKLSGRARPLYHGGRYRSPSPRRGDYGGYGRYEERGGYGGSSYGGSSSSSSSYYGGGGYPSSSYRSSRGSGYRSRSPSRSRGGYYRSRSRSQDYWRGRSRSPFRRERSYNRCGFPH</sequence>
<evidence type="ECO:0000256" key="2">
    <source>
        <dbReference type="PROSITE-ProRule" id="PRU00117"/>
    </source>
</evidence>
<dbReference type="Gene3D" id="3.30.1370.10">
    <property type="entry name" value="K Homology domain, type 1"/>
    <property type="match status" value="1"/>
</dbReference>
<feature type="compositionally biased region" description="Low complexity" evidence="3">
    <location>
        <begin position="367"/>
        <end position="376"/>
    </location>
</feature>
<dbReference type="OMA" id="ERARCWD"/>
<dbReference type="VEuPathDB" id="ToxoDB:ETH_00001845"/>
<keyword evidence="2" id="KW-0694">RNA-binding</keyword>
<feature type="domain" description="K Homology" evidence="4">
    <location>
        <begin position="85"/>
        <end position="161"/>
    </location>
</feature>
<feature type="domain" description="K Homology" evidence="4">
    <location>
        <begin position="1"/>
        <end position="62"/>
    </location>
</feature>
<feature type="domain" description="K Homology" evidence="4">
    <location>
        <begin position="253"/>
        <end position="323"/>
    </location>
</feature>
<proteinExistence type="predicted"/>
<feature type="domain" description="K Homology" evidence="4">
    <location>
        <begin position="177"/>
        <end position="243"/>
    </location>
</feature>
<feature type="compositionally biased region" description="Low complexity" evidence="3">
    <location>
        <begin position="383"/>
        <end position="409"/>
    </location>
</feature>
<dbReference type="Pfam" id="PF00013">
    <property type="entry name" value="KH_1"/>
    <property type="match status" value="2"/>
</dbReference>
<gene>
    <name evidence="5" type="ORF">ETH_00001845</name>
</gene>
<dbReference type="RefSeq" id="XP_013233028.1">
    <property type="nucleotide sequence ID" value="XM_013377574.1"/>
</dbReference>
<dbReference type="VEuPathDB" id="ToxoDB:ETH2_1408600"/>
<dbReference type="SMART" id="SM00322">
    <property type="entry name" value="KH"/>
    <property type="match status" value="4"/>
</dbReference>
<evidence type="ECO:0000313" key="5">
    <source>
        <dbReference type="EMBL" id="CDJ42278.1"/>
    </source>
</evidence>
<dbReference type="InterPro" id="IPR004087">
    <property type="entry name" value="KH_dom"/>
</dbReference>
<dbReference type="SUPFAM" id="SSF54791">
    <property type="entry name" value="Eukaryotic type KH-domain (KH-domain type I)"/>
    <property type="match status" value="3"/>
</dbReference>
<protein>
    <submittedName>
        <fullName evidence="5">KH domain-containing protein, putative</fullName>
    </submittedName>
</protein>
<keyword evidence="1" id="KW-0677">Repeat</keyword>
<name>U6KZC0_EIMTE</name>
<dbReference type="GO" id="GO:0003723">
    <property type="term" value="F:RNA binding"/>
    <property type="evidence" value="ECO:0007669"/>
    <property type="project" value="UniProtKB-UniRule"/>
</dbReference>
<dbReference type="EMBL" id="HG675705">
    <property type="protein sequence ID" value="CDJ42278.1"/>
    <property type="molecule type" value="Genomic_DNA"/>
</dbReference>
<dbReference type="Proteomes" id="UP000030747">
    <property type="component" value="Unassembled WGS sequence"/>
</dbReference>
<evidence type="ECO:0000313" key="6">
    <source>
        <dbReference type="Proteomes" id="UP000030747"/>
    </source>
</evidence>
<dbReference type="AlphaFoldDB" id="U6KZC0"/>
<evidence type="ECO:0000256" key="3">
    <source>
        <dbReference type="SAM" id="MobiDB-lite"/>
    </source>
</evidence>
<dbReference type="GeneID" id="25249584"/>
<reference evidence="5" key="1">
    <citation type="submission" date="2013-10" db="EMBL/GenBank/DDBJ databases">
        <title>Genomic analysis of the causative agents of coccidiosis in chickens.</title>
        <authorList>
            <person name="Reid A.J."/>
            <person name="Blake D."/>
            <person name="Billington K."/>
            <person name="Browne H."/>
            <person name="Dunn M."/>
            <person name="Hung S."/>
            <person name="Kawahara F."/>
            <person name="Miranda-Saavedra D."/>
            <person name="Mourier T."/>
            <person name="Nagra H."/>
            <person name="Otto T.D."/>
            <person name="Rawlings N."/>
            <person name="Sanchez A."/>
            <person name="Sanders M."/>
            <person name="Subramaniam C."/>
            <person name="Tay Y."/>
            <person name="Dear P."/>
            <person name="Doerig C."/>
            <person name="Gruber A."/>
            <person name="Parkinson J."/>
            <person name="Shirley M."/>
            <person name="Wan K.L."/>
            <person name="Berriman M."/>
            <person name="Tomley F."/>
            <person name="Pain A."/>
        </authorList>
    </citation>
    <scope>NUCLEOTIDE SEQUENCE [LARGE SCALE GENOMIC DNA]</scope>
    <source>
        <strain evidence="5">Houghton</strain>
    </source>
</reference>
<dbReference type="InterPro" id="IPR004088">
    <property type="entry name" value="KH_dom_type_1"/>
</dbReference>
<feature type="region of interest" description="Disordered" evidence="3">
    <location>
        <begin position="332"/>
        <end position="439"/>
    </location>
</feature>
<evidence type="ECO:0000259" key="4">
    <source>
        <dbReference type="SMART" id="SM00322"/>
    </source>
</evidence>
<dbReference type="PROSITE" id="PS50084">
    <property type="entry name" value="KH_TYPE_1"/>
    <property type="match status" value="3"/>
</dbReference>